<evidence type="ECO:0000256" key="2">
    <source>
        <dbReference type="ARBA" id="ARBA00023015"/>
    </source>
</evidence>
<keyword evidence="4" id="KW-0804">Transcription</keyword>
<dbReference type="AlphaFoldDB" id="U3TF27"/>
<dbReference type="GO" id="GO:0003677">
    <property type="term" value="F:DNA binding"/>
    <property type="evidence" value="ECO:0007669"/>
    <property type="project" value="UniProtKB-KW"/>
</dbReference>
<dbReference type="Pfam" id="PF08753">
    <property type="entry name" value="NikR_C"/>
    <property type="match status" value="1"/>
</dbReference>
<comment type="similarity">
    <text evidence="1">Belongs to the transcriptional regulatory CopG/NikR family.</text>
</comment>
<dbReference type="CDD" id="cd22231">
    <property type="entry name" value="RHH_NikR_HicB-like"/>
    <property type="match status" value="1"/>
</dbReference>
<dbReference type="KEGG" id="acj:ACAM_1602"/>
<evidence type="ECO:0000259" key="6">
    <source>
        <dbReference type="Pfam" id="PF08753"/>
    </source>
</evidence>
<evidence type="ECO:0000256" key="1">
    <source>
        <dbReference type="ARBA" id="ARBA00008478"/>
    </source>
</evidence>
<evidence type="ECO:0000259" key="5">
    <source>
        <dbReference type="Pfam" id="PF01402"/>
    </source>
</evidence>
<dbReference type="Gene3D" id="1.10.1220.10">
    <property type="entry name" value="Met repressor-like"/>
    <property type="match status" value="1"/>
</dbReference>
<protein>
    <submittedName>
        <fullName evidence="7">Nickel responsive regulator</fullName>
    </submittedName>
</protein>
<dbReference type="GeneID" id="17110792"/>
<sequence length="128" mass="14185">MVAVISVSLPDDLVKKVDRAVEQYGYRSRSDLIKTALQTFLEGEGNKSSGNYRLIVVLSDHKASPYVDKNIVGLIHSYSEELIALYHQILQGPYCITIAVVGGKDDWRTIVRKLRSLNGVLGVQSLPI</sequence>
<evidence type="ECO:0000313" key="8">
    <source>
        <dbReference type="Proteomes" id="UP000016887"/>
    </source>
</evidence>
<keyword evidence="2" id="KW-0805">Transcription regulation</keyword>
<accession>U3TF27</accession>
<dbReference type="InterPro" id="IPR050192">
    <property type="entry name" value="CopG/NikR_regulator"/>
</dbReference>
<evidence type="ECO:0000313" key="7">
    <source>
        <dbReference type="EMBL" id="BAN91071.1"/>
    </source>
</evidence>
<feature type="domain" description="Ribbon-helix-helix protein CopG" evidence="5">
    <location>
        <begin position="4"/>
        <end position="42"/>
    </location>
</feature>
<dbReference type="EMBL" id="AP012489">
    <property type="protein sequence ID" value="BAN91071.1"/>
    <property type="molecule type" value="Genomic_DNA"/>
</dbReference>
<reference evidence="7 8" key="1">
    <citation type="journal article" date="2013" name="Appl. Environ. Microbiol.">
        <title>Variation of the Virus-Related Elements within Syntenic Genomes of the Hyperthermophilic Archaeon Aeropyrum.</title>
        <authorList>
            <person name="Daifuku T."/>
            <person name="Yoshida T."/>
            <person name="Kitamura T."/>
            <person name="Kawaichi S."/>
            <person name="Inoue T."/>
            <person name="Nomura K."/>
            <person name="Yoshida Y."/>
            <person name="Kuno S."/>
            <person name="Sako Y."/>
        </authorList>
    </citation>
    <scope>NUCLEOTIDE SEQUENCE [LARGE SCALE GENOMIC DNA]</scope>
    <source>
        <strain evidence="7 8">SY1</strain>
    </source>
</reference>
<dbReference type="GO" id="GO:0006355">
    <property type="term" value="P:regulation of DNA-templated transcription"/>
    <property type="evidence" value="ECO:0007669"/>
    <property type="project" value="InterPro"/>
</dbReference>
<proteinExistence type="inferred from homology"/>
<dbReference type="RefSeq" id="WP_022542337.1">
    <property type="nucleotide sequence ID" value="NC_022521.1"/>
</dbReference>
<evidence type="ECO:0000256" key="4">
    <source>
        <dbReference type="ARBA" id="ARBA00023163"/>
    </source>
</evidence>
<evidence type="ECO:0000256" key="3">
    <source>
        <dbReference type="ARBA" id="ARBA00023125"/>
    </source>
</evidence>
<dbReference type="InterPro" id="IPR014864">
    <property type="entry name" value="TF_NikR_Ni-bd_C"/>
</dbReference>
<dbReference type="PANTHER" id="PTHR34719">
    <property type="entry name" value="NICKEL-RESPONSIVE REGULATOR"/>
    <property type="match status" value="1"/>
</dbReference>
<dbReference type="Proteomes" id="UP000016887">
    <property type="component" value="Chromosome"/>
</dbReference>
<name>U3TF27_9CREN</name>
<feature type="domain" description="Transcription factor NikR nickel binding C-terminal" evidence="6">
    <location>
        <begin position="55"/>
        <end position="123"/>
    </location>
</feature>
<dbReference type="InterPro" id="IPR013321">
    <property type="entry name" value="Arc_rbn_hlx_hlx"/>
</dbReference>
<dbReference type="PANTHER" id="PTHR34719:SF3">
    <property type="entry name" value="NICKEL-RESPONSIVE REGULATOR-RELATED"/>
    <property type="match status" value="1"/>
</dbReference>
<gene>
    <name evidence="7" type="primary">nikR</name>
    <name evidence="7" type="ORF">ACAM_1602</name>
</gene>
<dbReference type="Pfam" id="PF01402">
    <property type="entry name" value="RHH_1"/>
    <property type="match status" value="1"/>
</dbReference>
<dbReference type="InterPro" id="IPR045865">
    <property type="entry name" value="ACT-like_dom_sf"/>
</dbReference>
<organism evidence="7 8">
    <name type="scientific">Aeropyrum camini SY1 = JCM 12091</name>
    <dbReference type="NCBI Taxonomy" id="1198449"/>
    <lineage>
        <taxon>Archaea</taxon>
        <taxon>Thermoproteota</taxon>
        <taxon>Thermoprotei</taxon>
        <taxon>Desulfurococcales</taxon>
        <taxon>Desulfurococcaceae</taxon>
        <taxon>Aeropyrum</taxon>
    </lineage>
</organism>
<dbReference type="eggNOG" id="arCOG01008">
    <property type="taxonomic scope" value="Archaea"/>
</dbReference>
<dbReference type="STRING" id="1198449.ACAM_1602"/>
<dbReference type="SUPFAM" id="SSF47598">
    <property type="entry name" value="Ribbon-helix-helix"/>
    <property type="match status" value="1"/>
</dbReference>
<dbReference type="InterPro" id="IPR010985">
    <property type="entry name" value="Ribbon_hlx_hlx"/>
</dbReference>
<dbReference type="InterPro" id="IPR002145">
    <property type="entry name" value="CopG"/>
</dbReference>
<dbReference type="SUPFAM" id="SSF55021">
    <property type="entry name" value="ACT-like"/>
    <property type="match status" value="1"/>
</dbReference>
<keyword evidence="3" id="KW-0238">DNA-binding</keyword>
<keyword evidence="8" id="KW-1185">Reference proteome</keyword>